<dbReference type="Gene3D" id="3.30.565.10">
    <property type="entry name" value="Histidine kinase-like ATPase, C-terminal domain"/>
    <property type="match status" value="1"/>
</dbReference>
<dbReference type="EMBL" id="QGGT01000006">
    <property type="protein sequence ID" value="PWK32646.1"/>
    <property type="molecule type" value="Genomic_DNA"/>
</dbReference>
<comment type="catalytic activity">
    <reaction evidence="1">
        <text>ATP + protein L-histidine = ADP + protein N-phospho-L-histidine.</text>
        <dbReference type="EC" id="2.7.13.3"/>
    </reaction>
</comment>
<feature type="transmembrane region" description="Helical" evidence="10">
    <location>
        <begin position="12"/>
        <end position="36"/>
    </location>
</feature>
<dbReference type="PANTHER" id="PTHR44936:SF10">
    <property type="entry name" value="SENSOR PROTEIN RSTB"/>
    <property type="match status" value="1"/>
</dbReference>
<dbReference type="CDD" id="cd00082">
    <property type="entry name" value="HisKA"/>
    <property type="match status" value="1"/>
</dbReference>
<evidence type="ECO:0000313" key="13">
    <source>
        <dbReference type="EMBL" id="PWK32646.1"/>
    </source>
</evidence>
<keyword evidence="4" id="KW-1003">Cell membrane</keyword>
<dbReference type="GO" id="GO:0005524">
    <property type="term" value="F:ATP binding"/>
    <property type="evidence" value="ECO:0007669"/>
    <property type="project" value="UniProtKB-KW"/>
</dbReference>
<keyword evidence="10" id="KW-0812">Transmembrane</keyword>
<protein>
    <recommendedName>
        <fullName evidence="3">histidine kinase</fullName>
        <ecNumber evidence="3">2.7.13.3</ecNumber>
    </recommendedName>
</protein>
<feature type="transmembrane region" description="Helical" evidence="10">
    <location>
        <begin position="146"/>
        <end position="166"/>
    </location>
</feature>
<evidence type="ECO:0000259" key="12">
    <source>
        <dbReference type="PROSITE" id="PS50885"/>
    </source>
</evidence>
<dbReference type="PRINTS" id="PR00344">
    <property type="entry name" value="BCTRLSENSOR"/>
</dbReference>
<dbReference type="AlphaFoldDB" id="A0A316EMI5"/>
<dbReference type="EC" id="2.7.13.3" evidence="3"/>
<dbReference type="SMART" id="SM00304">
    <property type="entry name" value="HAMP"/>
    <property type="match status" value="1"/>
</dbReference>
<evidence type="ECO:0000259" key="11">
    <source>
        <dbReference type="PROSITE" id="PS50109"/>
    </source>
</evidence>
<keyword evidence="14" id="KW-1185">Reference proteome</keyword>
<evidence type="ECO:0000256" key="2">
    <source>
        <dbReference type="ARBA" id="ARBA00004651"/>
    </source>
</evidence>
<dbReference type="InterPro" id="IPR005467">
    <property type="entry name" value="His_kinase_dom"/>
</dbReference>
<dbReference type="GO" id="GO:0000155">
    <property type="term" value="F:phosphorelay sensor kinase activity"/>
    <property type="evidence" value="ECO:0007669"/>
    <property type="project" value="InterPro"/>
</dbReference>
<evidence type="ECO:0000256" key="3">
    <source>
        <dbReference type="ARBA" id="ARBA00012438"/>
    </source>
</evidence>
<evidence type="ECO:0000256" key="10">
    <source>
        <dbReference type="SAM" id="Phobius"/>
    </source>
</evidence>
<comment type="subcellular location">
    <subcellularLocation>
        <location evidence="2">Cell membrane</location>
        <topology evidence="2">Multi-pass membrane protein</topology>
    </subcellularLocation>
</comment>
<dbReference type="CDD" id="cd06225">
    <property type="entry name" value="HAMP"/>
    <property type="match status" value="1"/>
</dbReference>
<feature type="domain" description="HAMP" evidence="12">
    <location>
        <begin position="164"/>
        <end position="219"/>
    </location>
</feature>
<keyword evidence="8 13" id="KW-0418">Kinase</keyword>
<dbReference type="Pfam" id="PF00672">
    <property type="entry name" value="HAMP"/>
    <property type="match status" value="1"/>
</dbReference>
<keyword evidence="6" id="KW-0808">Transferase</keyword>
<dbReference type="InterPro" id="IPR036097">
    <property type="entry name" value="HisK_dim/P_sf"/>
</dbReference>
<evidence type="ECO:0000256" key="1">
    <source>
        <dbReference type="ARBA" id="ARBA00000085"/>
    </source>
</evidence>
<keyword evidence="10" id="KW-1133">Transmembrane helix</keyword>
<dbReference type="InterPro" id="IPR050980">
    <property type="entry name" value="2C_sensor_his_kinase"/>
</dbReference>
<dbReference type="InterPro" id="IPR036890">
    <property type="entry name" value="HATPase_C_sf"/>
</dbReference>
<evidence type="ECO:0000256" key="6">
    <source>
        <dbReference type="ARBA" id="ARBA00022679"/>
    </source>
</evidence>
<dbReference type="InterPro" id="IPR004358">
    <property type="entry name" value="Sig_transdc_His_kin-like_C"/>
</dbReference>
<dbReference type="Proteomes" id="UP000245754">
    <property type="component" value="Unassembled WGS sequence"/>
</dbReference>
<dbReference type="SUPFAM" id="SSF47384">
    <property type="entry name" value="Homodimeric domain of signal transducing histidine kinase"/>
    <property type="match status" value="1"/>
</dbReference>
<sequence>MPTHSKWLPAGGLFWKIMAGFCLTVAAVSFGIWLWFSVLRNDAPHVRLILDIQSASAATTLRAARALMETGGPVAIERLREDLGDQGTIVWTRVAGTPSSAASARSPSRMEAEAVTRSPDGQLWRIQYTPSDVLGKLPRDNGPPPVVIGLFLLCGLAYSAALAWYLTAPLQRLRRAFDSFGAGNLAVRTAAGVKGRRDEIAELSRDFDAMAARIAQLMEGRERLLHDVSHELRSPLARLHVAVGLARQDPARTAQTLTRVEREAARLNELVSGLLTLSRIEYGDHTGRLTRADHFDLCALCEAVAEDANFEGSHRGVRIRFVAASTAPAPMHGNLELIRRAVENVVRNALRVSTSGQQVTVHFSTDTTRQRYRIEVTDQGPGVPNTLLGTMFEPFVQAQSNQGGFGLGLSITQRAIAAHGGTATASNRPQGGLSVEIELPMA</sequence>
<name>A0A316EMI5_9BURK</name>
<dbReference type="Gene3D" id="6.10.340.10">
    <property type="match status" value="1"/>
</dbReference>
<keyword evidence="7" id="KW-0547">Nucleotide-binding</keyword>
<dbReference type="SMART" id="SM00388">
    <property type="entry name" value="HisKA"/>
    <property type="match status" value="1"/>
</dbReference>
<dbReference type="PROSITE" id="PS50885">
    <property type="entry name" value="HAMP"/>
    <property type="match status" value="1"/>
</dbReference>
<dbReference type="Pfam" id="PF02518">
    <property type="entry name" value="HATPase_c"/>
    <property type="match status" value="1"/>
</dbReference>
<dbReference type="PANTHER" id="PTHR44936">
    <property type="entry name" value="SENSOR PROTEIN CREC"/>
    <property type="match status" value="1"/>
</dbReference>
<feature type="domain" description="Histidine kinase" evidence="11">
    <location>
        <begin position="227"/>
        <end position="442"/>
    </location>
</feature>
<evidence type="ECO:0000256" key="8">
    <source>
        <dbReference type="ARBA" id="ARBA00022777"/>
    </source>
</evidence>
<dbReference type="PROSITE" id="PS50109">
    <property type="entry name" value="HIS_KIN"/>
    <property type="match status" value="1"/>
</dbReference>
<dbReference type="GO" id="GO:0005886">
    <property type="term" value="C:plasma membrane"/>
    <property type="evidence" value="ECO:0007669"/>
    <property type="project" value="UniProtKB-SubCell"/>
</dbReference>
<dbReference type="InterPro" id="IPR003660">
    <property type="entry name" value="HAMP_dom"/>
</dbReference>
<organism evidence="13 14">
    <name type="scientific">Cupriavidus plantarum</name>
    <dbReference type="NCBI Taxonomy" id="942865"/>
    <lineage>
        <taxon>Bacteria</taxon>
        <taxon>Pseudomonadati</taxon>
        <taxon>Pseudomonadota</taxon>
        <taxon>Betaproteobacteria</taxon>
        <taxon>Burkholderiales</taxon>
        <taxon>Burkholderiaceae</taxon>
        <taxon>Cupriavidus</taxon>
    </lineage>
</organism>
<dbReference type="InterPro" id="IPR003661">
    <property type="entry name" value="HisK_dim/P_dom"/>
</dbReference>
<proteinExistence type="predicted"/>
<comment type="caution">
    <text evidence="13">The sequence shown here is derived from an EMBL/GenBank/DDBJ whole genome shotgun (WGS) entry which is preliminary data.</text>
</comment>
<dbReference type="SUPFAM" id="SSF55874">
    <property type="entry name" value="ATPase domain of HSP90 chaperone/DNA topoisomerase II/histidine kinase"/>
    <property type="match status" value="1"/>
</dbReference>
<reference evidence="13 14" key="1">
    <citation type="submission" date="2018-05" db="EMBL/GenBank/DDBJ databases">
        <title>Genomic Encyclopedia of Type Strains, Phase IV (KMG-V): Genome sequencing to study the core and pangenomes of soil and plant-associated prokaryotes.</title>
        <authorList>
            <person name="Whitman W."/>
        </authorList>
    </citation>
    <scope>NUCLEOTIDE SEQUENCE [LARGE SCALE GENOMIC DNA]</scope>
    <source>
        <strain evidence="13 14">SLV-132</strain>
    </source>
</reference>
<keyword evidence="5" id="KW-0597">Phosphoprotein</keyword>
<evidence type="ECO:0000256" key="5">
    <source>
        <dbReference type="ARBA" id="ARBA00022553"/>
    </source>
</evidence>
<evidence type="ECO:0000313" key="14">
    <source>
        <dbReference type="Proteomes" id="UP000245754"/>
    </source>
</evidence>
<evidence type="ECO:0000256" key="9">
    <source>
        <dbReference type="ARBA" id="ARBA00022840"/>
    </source>
</evidence>
<evidence type="ECO:0000256" key="7">
    <source>
        <dbReference type="ARBA" id="ARBA00022741"/>
    </source>
</evidence>
<dbReference type="InterPro" id="IPR003594">
    <property type="entry name" value="HATPase_dom"/>
</dbReference>
<dbReference type="Pfam" id="PF00512">
    <property type="entry name" value="HisKA"/>
    <property type="match status" value="1"/>
</dbReference>
<keyword evidence="9" id="KW-0067">ATP-binding</keyword>
<keyword evidence="10" id="KW-0472">Membrane</keyword>
<gene>
    <name evidence="13" type="ORF">C7419_10665</name>
</gene>
<dbReference type="Gene3D" id="1.10.287.130">
    <property type="match status" value="1"/>
</dbReference>
<evidence type="ECO:0000256" key="4">
    <source>
        <dbReference type="ARBA" id="ARBA00022475"/>
    </source>
</evidence>
<dbReference type="SMART" id="SM00387">
    <property type="entry name" value="HATPase_c"/>
    <property type="match status" value="1"/>
</dbReference>
<dbReference type="RefSeq" id="WP_109584942.1">
    <property type="nucleotide sequence ID" value="NZ_QGGT01000006.1"/>
</dbReference>
<accession>A0A316EMI5</accession>
<dbReference type="SUPFAM" id="SSF158472">
    <property type="entry name" value="HAMP domain-like"/>
    <property type="match status" value="1"/>
</dbReference>